<name>A0A7Y0LBL0_9GAMM</name>
<evidence type="ECO:0000259" key="3">
    <source>
        <dbReference type="PROSITE" id="PS51186"/>
    </source>
</evidence>
<dbReference type="RefSeq" id="WP_169074832.1">
    <property type="nucleotide sequence ID" value="NZ_JABBXH010000002.1"/>
</dbReference>
<sequence>MEKLVVIRNAQESDHPFIFELSPYLAEVAQLAWHTEDVIQKMQNDYISQMLAETSQPCCTFIAEANQVPLGFIHVRTHKDSISEETCGTIPLLAVSPKSQGLGIGKQLISHAENWAKQLGCRLLHLEVFANNKKANSFYQNIGFKPETVHMIKPI</sequence>
<dbReference type="PANTHER" id="PTHR43877">
    <property type="entry name" value="AMINOALKYLPHOSPHONATE N-ACETYLTRANSFERASE-RELATED-RELATED"/>
    <property type="match status" value="1"/>
</dbReference>
<protein>
    <submittedName>
        <fullName evidence="4">GNAT family N-acetyltransferase</fullName>
    </submittedName>
</protein>
<dbReference type="Proteomes" id="UP000568664">
    <property type="component" value="Unassembled WGS sequence"/>
</dbReference>
<evidence type="ECO:0000313" key="4">
    <source>
        <dbReference type="EMBL" id="NMP31524.1"/>
    </source>
</evidence>
<dbReference type="Gene3D" id="3.40.630.30">
    <property type="match status" value="1"/>
</dbReference>
<keyword evidence="2" id="KW-0012">Acyltransferase</keyword>
<keyword evidence="5" id="KW-1185">Reference proteome</keyword>
<feature type="domain" description="N-acetyltransferase" evidence="3">
    <location>
        <begin position="5"/>
        <end position="155"/>
    </location>
</feature>
<dbReference type="AlphaFoldDB" id="A0A7Y0LBL0"/>
<comment type="caution">
    <text evidence="4">The sequence shown here is derived from an EMBL/GenBank/DDBJ whole genome shotgun (WGS) entry which is preliminary data.</text>
</comment>
<dbReference type="InterPro" id="IPR016181">
    <property type="entry name" value="Acyl_CoA_acyltransferase"/>
</dbReference>
<organism evidence="4 5">
    <name type="scientific">Thalassotalea algicola</name>
    <dbReference type="NCBI Taxonomy" id="2716224"/>
    <lineage>
        <taxon>Bacteria</taxon>
        <taxon>Pseudomonadati</taxon>
        <taxon>Pseudomonadota</taxon>
        <taxon>Gammaproteobacteria</taxon>
        <taxon>Alteromonadales</taxon>
        <taxon>Colwelliaceae</taxon>
        <taxon>Thalassotalea</taxon>
    </lineage>
</organism>
<accession>A0A7Y0LBL0</accession>
<dbReference type="PROSITE" id="PS51186">
    <property type="entry name" value="GNAT"/>
    <property type="match status" value="1"/>
</dbReference>
<dbReference type="CDD" id="cd04301">
    <property type="entry name" value="NAT_SF"/>
    <property type="match status" value="1"/>
</dbReference>
<dbReference type="InterPro" id="IPR050832">
    <property type="entry name" value="Bact_Acetyltransf"/>
</dbReference>
<dbReference type="InterPro" id="IPR000182">
    <property type="entry name" value="GNAT_dom"/>
</dbReference>
<evidence type="ECO:0000313" key="5">
    <source>
        <dbReference type="Proteomes" id="UP000568664"/>
    </source>
</evidence>
<dbReference type="GO" id="GO:0016747">
    <property type="term" value="F:acyltransferase activity, transferring groups other than amino-acyl groups"/>
    <property type="evidence" value="ECO:0007669"/>
    <property type="project" value="InterPro"/>
</dbReference>
<keyword evidence="1 4" id="KW-0808">Transferase</keyword>
<dbReference type="SUPFAM" id="SSF55729">
    <property type="entry name" value="Acyl-CoA N-acyltransferases (Nat)"/>
    <property type="match status" value="1"/>
</dbReference>
<dbReference type="PANTHER" id="PTHR43877:SF2">
    <property type="entry name" value="AMINOALKYLPHOSPHONATE N-ACETYLTRANSFERASE-RELATED"/>
    <property type="match status" value="1"/>
</dbReference>
<gene>
    <name evidence="4" type="ORF">HII17_08120</name>
</gene>
<dbReference type="Pfam" id="PF00583">
    <property type="entry name" value="Acetyltransf_1"/>
    <property type="match status" value="1"/>
</dbReference>
<evidence type="ECO:0000256" key="2">
    <source>
        <dbReference type="ARBA" id="ARBA00023315"/>
    </source>
</evidence>
<proteinExistence type="predicted"/>
<dbReference type="EMBL" id="JABBXH010000002">
    <property type="protein sequence ID" value="NMP31524.1"/>
    <property type="molecule type" value="Genomic_DNA"/>
</dbReference>
<reference evidence="4 5" key="1">
    <citation type="submission" date="2020-04" db="EMBL/GenBank/DDBJ databases">
        <title>Thalassotalea sp. M1531, isolated from the surface of marine red alga.</title>
        <authorList>
            <person name="Pang L."/>
            <person name="Lu D.-C."/>
        </authorList>
    </citation>
    <scope>NUCLEOTIDE SEQUENCE [LARGE SCALE GENOMIC DNA]</scope>
    <source>
        <strain evidence="4 5">M1531</strain>
    </source>
</reference>
<evidence type="ECO:0000256" key="1">
    <source>
        <dbReference type="ARBA" id="ARBA00022679"/>
    </source>
</evidence>